<dbReference type="AlphaFoldDB" id="A0A7J8S147"/>
<protein>
    <submittedName>
        <fullName evidence="1">Uncharacterized protein</fullName>
    </submittedName>
</protein>
<keyword evidence="2" id="KW-1185">Reference proteome</keyword>
<reference evidence="1 2" key="1">
    <citation type="journal article" date="2019" name="Genome Biol. Evol.">
        <title>Insights into the evolution of the New World diploid cottons (Gossypium, subgenus Houzingenia) based on genome sequencing.</title>
        <authorList>
            <person name="Grover C.E."/>
            <person name="Arick M.A. 2nd"/>
            <person name="Thrash A."/>
            <person name="Conover J.L."/>
            <person name="Sanders W.S."/>
            <person name="Peterson D.G."/>
            <person name="Frelichowski J.E."/>
            <person name="Scheffler J.A."/>
            <person name="Scheffler B.E."/>
            <person name="Wendel J.F."/>
        </authorList>
    </citation>
    <scope>NUCLEOTIDE SEQUENCE [LARGE SCALE GENOMIC DNA]</scope>
    <source>
        <strain evidence="1">27</strain>
        <tissue evidence="1">Leaf</tissue>
    </source>
</reference>
<proteinExistence type="predicted"/>
<accession>A0A7J8S147</accession>
<evidence type="ECO:0000313" key="2">
    <source>
        <dbReference type="Proteomes" id="UP000593561"/>
    </source>
</evidence>
<gene>
    <name evidence="1" type="ORF">Godav_028681</name>
</gene>
<evidence type="ECO:0000313" key="1">
    <source>
        <dbReference type="EMBL" id="MBA0619520.1"/>
    </source>
</evidence>
<comment type="caution">
    <text evidence="1">The sequence shown here is derived from an EMBL/GenBank/DDBJ whole genome shotgun (WGS) entry which is preliminary data.</text>
</comment>
<dbReference type="Proteomes" id="UP000593561">
    <property type="component" value="Unassembled WGS sequence"/>
</dbReference>
<name>A0A7J8S147_GOSDV</name>
<organism evidence="1 2">
    <name type="scientific">Gossypium davidsonii</name>
    <name type="common">Davidson's cotton</name>
    <name type="synonym">Gossypium klotzschianum subsp. davidsonii</name>
    <dbReference type="NCBI Taxonomy" id="34287"/>
    <lineage>
        <taxon>Eukaryota</taxon>
        <taxon>Viridiplantae</taxon>
        <taxon>Streptophyta</taxon>
        <taxon>Embryophyta</taxon>
        <taxon>Tracheophyta</taxon>
        <taxon>Spermatophyta</taxon>
        <taxon>Magnoliopsida</taxon>
        <taxon>eudicotyledons</taxon>
        <taxon>Gunneridae</taxon>
        <taxon>Pentapetalae</taxon>
        <taxon>rosids</taxon>
        <taxon>malvids</taxon>
        <taxon>Malvales</taxon>
        <taxon>Malvaceae</taxon>
        <taxon>Malvoideae</taxon>
        <taxon>Gossypium</taxon>
    </lineage>
</organism>
<dbReference type="EMBL" id="JABFAC010000007">
    <property type="protein sequence ID" value="MBA0619520.1"/>
    <property type="molecule type" value="Genomic_DNA"/>
</dbReference>
<sequence>MGFPHVSTIRSSTIFSTFGNDIGMGGKGKFGWVGKGFGLLKWKI</sequence>